<evidence type="ECO:0000259" key="1">
    <source>
        <dbReference type="Pfam" id="PF00188"/>
    </source>
</evidence>
<dbReference type="Gene3D" id="3.40.33.10">
    <property type="entry name" value="CAP"/>
    <property type="match status" value="1"/>
</dbReference>
<protein>
    <submittedName>
        <fullName evidence="2">CAP domain-containing protein</fullName>
    </submittedName>
</protein>
<dbReference type="PANTHER" id="PTHR31157:SF1">
    <property type="entry name" value="SCP DOMAIN-CONTAINING PROTEIN"/>
    <property type="match status" value="1"/>
</dbReference>
<proteinExistence type="predicted"/>
<feature type="domain" description="SCP" evidence="1">
    <location>
        <begin position="2"/>
        <end position="106"/>
    </location>
</feature>
<evidence type="ECO:0000313" key="2">
    <source>
        <dbReference type="EMBL" id="MDD9205841.1"/>
    </source>
</evidence>
<reference evidence="2" key="1">
    <citation type="submission" date="2023-02" db="EMBL/GenBank/DDBJ databases">
        <title>Georgenia sp.10Sc9-8, isolated from a soil sample collected from the Taklamakan desert.</title>
        <authorList>
            <person name="Liu S."/>
        </authorList>
    </citation>
    <scope>NUCLEOTIDE SEQUENCE</scope>
    <source>
        <strain evidence="2">10Sc9-8</strain>
    </source>
</reference>
<organism evidence="2 3">
    <name type="scientific">Georgenia halotolerans</name>
    <dbReference type="NCBI Taxonomy" id="3028317"/>
    <lineage>
        <taxon>Bacteria</taxon>
        <taxon>Bacillati</taxon>
        <taxon>Actinomycetota</taxon>
        <taxon>Actinomycetes</taxon>
        <taxon>Micrococcales</taxon>
        <taxon>Bogoriellaceae</taxon>
        <taxon>Georgenia</taxon>
    </lineage>
</organism>
<comment type="caution">
    <text evidence="2">The sequence shown here is derived from an EMBL/GenBank/DDBJ whole genome shotgun (WGS) entry which is preliminary data.</text>
</comment>
<dbReference type="InterPro" id="IPR014044">
    <property type="entry name" value="CAP_dom"/>
</dbReference>
<gene>
    <name evidence="2" type="ORF">PU560_05080</name>
</gene>
<name>A0ABT5TY89_9MICO</name>
<sequence>MDETNRAREAEGLDPLPLSECAARAGRHRAAELVGQALEHAPLKDVIADCAPHGRAAENLVDSEAAPAAVVEAWLDSPGHRSNVLAPDMTAMGIGCVEHTGGMLCSQIFVGP</sequence>
<dbReference type="CDD" id="cd05379">
    <property type="entry name" value="CAP_bacterial"/>
    <property type="match status" value="1"/>
</dbReference>
<dbReference type="Proteomes" id="UP001165561">
    <property type="component" value="Unassembled WGS sequence"/>
</dbReference>
<dbReference type="PANTHER" id="PTHR31157">
    <property type="entry name" value="SCP DOMAIN-CONTAINING PROTEIN"/>
    <property type="match status" value="1"/>
</dbReference>
<dbReference type="Pfam" id="PF00188">
    <property type="entry name" value="CAP"/>
    <property type="match status" value="1"/>
</dbReference>
<dbReference type="EMBL" id="JARACI010000679">
    <property type="protein sequence ID" value="MDD9205841.1"/>
    <property type="molecule type" value="Genomic_DNA"/>
</dbReference>
<evidence type="ECO:0000313" key="3">
    <source>
        <dbReference type="Proteomes" id="UP001165561"/>
    </source>
</evidence>
<dbReference type="InterPro" id="IPR035940">
    <property type="entry name" value="CAP_sf"/>
</dbReference>
<dbReference type="SUPFAM" id="SSF55797">
    <property type="entry name" value="PR-1-like"/>
    <property type="match status" value="1"/>
</dbReference>
<accession>A0ABT5TY89</accession>
<keyword evidence="3" id="KW-1185">Reference proteome</keyword>